<dbReference type="Proteomes" id="UP000318720">
    <property type="component" value="Unassembled WGS sequence"/>
</dbReference>
<feature type="compositionally biased region" description="Low complexity" evidence="1">
    <location>
        <begin position="11"/>
        <end position="20"/>
    </location>
</feature>
<evidence type="ECO:0000313" key="4">
    <source>
        <dbReference type="Proteomes" id="UP000318720"/>
    </source>
</evidence>
<protein>
    <submittedName>
        <fullName evidence="3">Uncharacterized protein</fullName>
    </submittedName>
</protein>
<evidence type="ECO:0000256" key="2">
    <source>
        <dbReference type="SAM" id="Phobius"/>
    </source>
</evidence>
<feature type="compositionally biased region" description="Pro residues" evidence="1">
    <location>
        <begin position="1"/>
        <end position="10"/>
    </location>
</feature>
<proteinExistence type="predicted"/>
<accession>A0AAE9B3D9</accession>
<feature type="transmembrane region" description="Helical" evidence="2">
    <location>
        <begin position="66"/>
        <end position="89"/>
    </location>
</feature>
<dbReference type="AlphaFoldDB" id="A0AAE9B3D9"/>
<gene>
    <name evidence="3" type="ORF">Sipo8835_03420</name>
</gene>
<keyword evidence="2" id="KW-0812">Transmembrane</keyword>
<comment type="caution">
    <text evidence="3">The sequence shown here is derived from an EMBL/GenBank/DDBJ whole genome shotgun (WGS) entry which is preliminary data.</text>
</comment>
<name>A0AAE9B3D9_9ACTN</name>
<reference evidence="3 4" key="1">
    <citation type="submission" date="2019-03" db="EMBL/GenBank/DDBJ databases">
        <title>Comparative genomic analyses of the sweetpotato soil rot pathogen, Streptomyces ipomoeae.</title>
        <authorList>
            <person name="Ruschel Soares N."/>
            <person name="Badger J.H."/>
            <person name="Huguet-Tapia J.C."/>
            <person name="Clark C.A."/>
            <person name="Pettis G.S."/>
        </authorList>
    </citation>
    <scope>NUCLEOTIDE SEQUENCE [LARGE SCALE GENOMIC DNA]</scope>
    <source>
        <strain evidence="3 4">88-35</strain>
    </source>
</reference>
<organism evidence="3 4">
    <name type="scientific">Streptomyces ipomoeae</name>
    <dbReference type="NCBI Taxonomy" id="103232"/>
    <lineage>
        <taxon>Bacteria</taxon>
        <taxon>Bacillati</taxon>
        <taxon>Actinomycetota</taxon>
        <taxon>Actinomycetes</taxon>
        <taxon>Kitasatosporales</taxon>
        <taxon>Streptomycetaceae</taxon>
        <taxon>Streptomyces</taxon>
    </lineage>
</organism>
<evidence type="ECO:0000256" key="1">
    <source>
        <dbReference type="SAM" id="MobiDB-lite"/>
    </source>
</evidence>
<feature type="compositionally biased region" description="Pro residues" evidence="1">
    <location>
        <begin position="21"/>
        <end position="50"/>
    </location>
</feature>
<feature type="region of interest" description="Disordered" evidence="1">
    <location>
        <begin position="1"/>
        <end position="61"/>
    </location>
</feature>
<evidence type="ECO:0000313" key="3">
    <source>
        <dbReference type="EMBL" id="TQE38978.1"/>
    </source>
</evidence>
<feature type="transmembrane region" description="Helical" evidence="2">
    <location>
        <begin position="130"/>
        <end position="154"/>
    </location>
</feature>
<sequence>MNQPPPPPAQPQQNPYNPYGQPAPPQQPPGYGPLPTPGQPSTHPAPPFQPQPFGQRPNAGGGGHPVGAVLLGFLVSVLVSLLYSGLNVATYKDQSITTANILYLGHALLNGAVVGSLVGLVGGRSNGARIGAAVIAALGAFFGYTNSLPLIFAFEETPAAALDLVTYDFFFPAKAWWTSETNGGVDWFSPLGLVLAAATAWGLAHALGTRRRRA</sequence>
<dbReference type="RefSeq" id="WP_009338449.1">
    <property type="nucleotide sequence ID" value="NZ_JARAVA010000173.1"/>
</dbReference>
<feature type="transmembrane region" description="Helical" evidence="2">
    <location>
        <begin position="187"/>
        <end position="208"/>
    </location>
</feature>
<keyword evidence="2" id="KW-1133">Transmembrane helix</keyword>
<keyword evidence="2" id="KW-0472">Membrane</keyword>
<feature type="transmembrane region" description="Helical" evidence="2">
    <location>
        <begin position="101"/>
        <end position="123"/>
    </location>
</feature>
<dbReference type="EMBL" id="SPAZ01000035">
    <property type="protein sequence ID" value="TQE38978.1"/>
    <property type="molecule type" value="Genomic_DNA"/>
</dbReference>